<evidence type="ECO:0000313" key="2">
    <source>
        <dbReference type="EMBL" id="WAH45010.1"/>
    </source>
</evidence>
<sequence length="44" mass="4855">MYGTFGGYTQWAVVFLIIFVLFFLFVPGYGAGATQTCCTTTPTY</sequence>
<accession>A0ABY6ZQ85</accession>
<keyword evidence="1" id="KW-0812">Transmembrane</keyword>
<feature type="transmembrane region" description="Helical" evidence="1">
    <location>
        <begin position="12"/>
        <end position="32"/>
    </location>
</feature>
<reference evidence="2" key="1">
    <citation type="submission" date="2022-08" db="EMBL/GenBank/DDBJ databases">
        <title>Alicyclobacillus fastidiosus DSM 17978, complete genome.</title>
        <authorList>
            <person name="Wang Q."/>
            <person name="Cai R."/>
            <person name="Wang Z."/>
        </authorList>
    </citation>
    <scope>NUCLEOTIDE SEQUENCE</scope>
    <source>
        <strain evidence="2">DSM 17978</strain>
        <plasmid evidence="2">unnamed2</plasmid>
    </source>
</reference>
<geneLocation type="plasmid" evidence="2 3">
    <name>unnamed2</name>
</geneLocation>
<dbReference type="EMBL" id="CP104069">
    <property type="protein sequence ID" value="WAH45010.1"/>
    <property type="molecule type" value="Genomic_DNA"/>
</dbReference>
<evidence type="ECO:0008006" key="4">
    <source>
        <dbReference type="Google" id="ProtNLM"/>
    </source>
</evidence>
<evidence type="ECO:0000256" key="1">
    <source>
        <dbReference type="SAM" id="Phobius"/>
    </source>
</evidence>
<gene>
    <name evidence="2" type="ORF">NZD89_28935</name>
</gene>
<keyword evidence="3" id="KW-1185">Reference proteome</keyword>
<name>A0ABY6ZQ85_9BACL</name>
<keyword evidence="1" id="KW-0472">Membrane</keyword>
<proteinExistence type="predicted"/>
<protein>
    <recommendedName>
        <fullName evidence="4">YjcZ family sporulation protein</fullName>
    </recommendedName>
</protein>
<keyword evidence="1" id="KW-1133">Transmembrane helix</keyword>
<dbReference type="Proteomes" id="UP001164761">
    <property type="component" value="Plasmid unnamed2"/>
</dbReference>
<dbReference type="RefSeq" id="WP_268008879.1">
    <property type="nucleotide sequence ID" value="NZ_BSUT01000007.1"/>
</dbReference>
<evidence type="ECO:0000313" key="3">
    <source>
        <dbReference type="Proteomes" id="UP001164761"/>
    </source>
</evidence>
<keyword evidence="2" id="KW-0614">Plasmid</keyword>
<organism evidence="2 3">
    <name type="scientific">Alicyclobacillus fastidiosus</name>
    <dbReference type="NCBI Taxonomy" id="392011"/>
    <lineage>
        <taxon>Bacteria</taxon>
        <taxon>Bacillati</taxon>
        <taxon>Bacillota</taxon>
        <taxon>Bacilli</taxon>
        <taxon>Bacillales</taxon>
        <taxon>Alicyclobacillaceae</taxon>
        <taxon>Alicyclobacillus</taxon>
    </lineage>
</organism>